<accession>A0ACC2TVJ3</accession>
<organism evidence="1 2">
    <name type="scientific">Entomophthora muscae</name>
    <dbReference type="NCBI Taxonomy" id="34485"/>
    <lineage>
        <taxon>Eukaryota</taxon>
        <taxon>Fungi</taxon>
        <taxon>Fungi incertae sedis</taxon>
        <taxon>Zoopagomycota</taxon>
        <taxon>Entomophthoromycotina</taxon>
        <taxon>Entomophthoromycetes</taxon>
        <taxon>Entomophthorales</taxon>
        <taxon>Entomophthoraceae</taxon>
        <taxon>Entomophthora</taxon>
    </lineage>
</organism>
<evidence type="ECO:0000313" key="2">
    <source>
        <dbReference type="Proteomes" id="UP001165960"/>
    </source>
</evidence>
<gene>
    <name evidence="1" type="ORF">DSO57_1006271</name>
</gene>
<comment type="caution">
    <text evidence="1">The sequence shown here is derived from an EMBL/GenBank/DDBJ whole genome shotgun (WGS) entry which is preliminary data.</text>
</comment>
<evidence type="ECO:0000313" key="1">
    <source>
        <dbReference type="EMBL" id="KAJ9078496.1"/>
    </source>
</evidence>
<keyword evidence="2" id="KW-1185">Reference proteome</keyword>
<name>A0ACC2TVJ3_9FUNG</name>
<protein>
    <submittedName>
        <fullName evidence="1">Uncharacterized protein</fullName>
    </submittedName>
</protein>
<sequence>MAALPIPKIASGRLIKGADVHKALASYINSYYGKLLLITGAGCSSDSGIPVDSGTTNILTRFQDYKLVGNSSYNALETQRQRWWSRAIYSYYLNYLPAKPNKIHHLIKDLSHRVAFHGHITLNVDGLFQKAGLKSDRFVELSGNFLDDAICSSCTASMNGMDHLSHTLALNPIHSEHIAELKATADLTKQVSRRATMLPPHTPNGDMVVTNRMPVKFFNLVPCPKCSRKNMMPGQLLSGRILPKPMLTKLNHICGAAPPGSVPKPLTEGQLRLPEEEQKRIIAENEEELATSTESPQAILVLGSSLTESIITWFLNRASLKNLPVAVVDSSPSSEWLLPKEPELVFEAPIRPALEGAMKLLAEMRSSI</sequence>
<proteinExistence type="predicted"/>
<dbReference type="Proteomes" id="UP001165960">
    <property type="component" value="Unassembled WGS sequence"/>
</dbReference>
<reference evidence="1" key="1">
    <citation type="submission" date="2022-04" db="EMBL/GenBank/DDBJ databases">
        <title>Genome of the entomopathogenic fungus Entomophthora muscae.</title>
        <authorList>
            <person name="Elya C."/>
            <person name="Lovett B.R."/>
            <person name="Lee E."/>
            <person name="Macias A.M."/>
            <person name="Hajek A.E."/>
            <person name="De Bivort B.L."/>
            <person name="Kasson M.T."/>
            <person name="De Fine Licht H.H."/>
            <person name="Stajich J.E."/>
        </authorList>
    </citation>
    <scope>NUCLEOTIDE SEQUENCE</scope>
    <source>
        <strain evidence="1">Berkeley</strain>
    </source>
</reference>
<dbReference type="EMBL" id="QTSX02002147">
    <property type="protein sequence ID" value="KAJ9078496.1"/>
    <property type="molecule type" value="Genomic_DNA"/>
</dbReference>